<dbReference type="Proteomes" id="UP000092555">
    <property type="component" value="Unassembled WGS sequence"/>
</dbReference>
<sequence>MILRIYKKSPAPAMHLFPPGLILLYVQFALPLLELTAKTHQGNINHMAFSSQNPRKHRPNSFAGSFEDPNGGCAKRPGSAQYAPKY</sequence>
<organism evidence="2 3">
    <name type="scientific">Metschnikowia bicuspidata var. bicuspidata NRRL YB-4993</name>
    <dbReference type="NCBI Taxonomy" id="869754"/>
    <lineage>
        <taxon>Eukaryota</taxon>
        <taxon>Fungi</taxon>
        <taxon>Dikarya</taxon>
        <taxon>Ascomycota</taxon>
        <taxon>Saccharomycotina</taxon>
        <taxon>Pichiomycetes</taxon>
        <taxon>Metschnikowiaceae</taxon>
        <taxon>Metschnikowia</taxon>
    </lineage>
</organism>
<dbReference type="RefSeq" id="XP_018713597.1">
    <property type="nucleotide sequence ID" value="XM_018855453.1"/>
</dbReference>
<comment type="caution">
    <text evidence="2">The sequence shown here is derived from an EMBL/GenBank/DDBJ whole genome shotgun (WGS) entry which is preliminary data.</text>
</comment>
<keyword evidence="3" id="KW-1185">Reference proteome</keyword>
<evidence type="ECO:0000313" key="2">
    <source>
        <dbReference type="EMBL" id="OBA23116.1"/>
    </source>
</evidence>
<dbReference type="GeneID" id="30028429"/>
<feature type="region of interest" description="Disordered" evidence="1">
    <location>
        <begin position="49"/>
        <end position="86"/>
    </location>
</feature>
<evidence type="ECO:0000313" key="3">
    <source>
        <dbReference type="Proteomes" id="UP000092555"/>
    </source>
</evidence>
<reference evidence="2 3" key="1">
    <citation type="submission" date="2016-05" db="EMBL/GenBank/DDBJ databases">
        <title>Comparative genomics of biotechnologically important yeasts.</title>
        <authorList>
            <consortium name="DOE Joint Genome Institute"/>
            <person name="Riley R."/>
            <person name="Haridas S."/>
            <person name="Wolfe K.H."/>
            <person name="Lopes M.R."/>
            <person name="Hittinger C.T."/>
            <person name="Goker M."/>
            <person name="Salamov A."/>
            <person name="Wisecaver J."/>
            <person name="Long T.M."/>
            <person name="Aerts A.L."/>
            <person name="Barry K."/>
            <person name="Choi C."/>
            <person name="Clum A."/>
            <person name="Coughlan A.Y."/>
            <person name="Deshpande S."/>
            <person name="Douglass A.P."/>
            <person name="Hanson S.J."/>
            <person name="Klenk H.-P."/>
            <person name="LaButti K."/>
            <person name="Lapidus A."/>
            <person name="Lindquist E."/>
            <person name="Lipzen A."/>
            <person name="Meier-kolthoff J.P."/>
            <person name="Ohm R.A."/>
            <person name="Otillar R.P."/>
            <person name="Pangilinan J."/>
            <person name="Peng Y."/>
            <person name="Rokas A."/>
            <person name="Rosa C.A."/>
            <person name="Scheuner C."/>
            <person name="Sibirny A.A."/>
            <person name="Slot J.C."/>
            <person name="Stielow J.B."/>
            <person name="Sun H."/>
            <person name="Kurtzman C.P."/>
            <person name="Blackwell M."/>
            <person name="Grigoriev I.V."/>
            <person name="Jeffries T.W."/>
        </authorList>
    </citation>
    <scope>NUCLEOTIDE SEQUENCE [LARGE SCALE GENOMIC DNA]</scope>
    <source>
        <strain evidence="2 3">NRRL YB-4993</strain>
    </source>
</reference>
<dbReference type="AlphaFoldDB" id="A0A1A0HGI7"/>
<evidence type="ECO:0000256" key="1">
    <source>
        <dbReference type="SAM" id="MobiDB-lite"/>
    </source>
</evidence>
<proteinExistence type="predicted"/>
<name>A0A1A0HGI7_9ASCO</name>
<gene>
    <name evidence="2" type="ORF">METBIDRAFT_29645</name>
</gene>
<accession>A0A1A0HGI7</accession>
<dbReference type="EMBL" id="LXTC01000001">
    <property type="protein sequence ID" value="OBA23116.1"/>
    <property type="molecule type" value="Genomic_DNA"/>
</dbReference>
<protein>
    <submittedName>
        <fullName evidence="2">Uncharacterized protein</fullName>
    </submittedName>
</protein>